<evidence type="ECO:0000313" key="4">
    <source>
        <dbReference type="EMBL" id="XAG72895.1"/>
    </source>
</evidence>
<dbReference type="GO" id="GO:0008713">
    <property type="term" value="F:ADP-heptose-lipopolysaccharide heptosyltransferase activity"/>
    <property type="evidence" value="ECO:0007669"/>
    <property type="project" value="TreeGrafter"/>
</dbReference>
<reference evidence="4" key="1">
    <citation type="submission" date="2022-03" db="EMBL/GenBank/DDBJ databases">
        <title>Sea Food Isolates.</title>
        <authorList>
            <person name="Li c."/>
        </authorList>
    </citation>
    <scope>NUCLEOTIDE SEQUENCE</scope>
    <source>
        <strain evidence="4">19NY04SH03</strain>
    </source>
</reference>
<comment type="similarity">
    <text evidence="3">Belongs to the glycosyltransferase 9 family.</text>
</comment>
<dbReference type="CDD" id="cd03789">
    <property type="entry name" value="GT9_LPS_heptosyltransferase"/>
    <property type="match status" value="1"/>
</dbReference>
<gene>
    <name evidence="4" type="ORF">MRN42_13465</name>
</gene>
<dbReference type="InterPro" id="IPR002201">
    <property type="entry name" value="Glyco_trans_9"/>
</dbReference>
<keyword evidence="1" id="KW-0328">Glycosyltransferase</keyword>
<evidence type="ECO:0000256" key="3">
    <source>
        <dbReference type="ARBA" id="ARBA00043995"/>
    </source>
</evidence>
<dbReference type="GO" id="GO:0009244">
    <property type="term" value="P:lipopolysaccharide core region biosynthetic process"/>
    <property type="evidence" value="ECO:0007669"/>
    <property type="project" value="TreeGrafter"/>
</dbReference>
<evidence type="ECO:0000256" key="1">
    <source>
        <dbReference type="ARBA" id="ARBA00022676"/>
    </source>
</evidence>
<proteinExistence type="inferred from homology"/>
<dbReference type="EMBL" id="CP095346">
    <property type="protein sequence ID" value="XAG72895.1"/>
    <property type="molecule type" value="Genomic_DNA"/>
</dbReference>
<dbReference type="SUPFAM" id="SSF53756">
    <property type="entry name" value="UDP-Glycosyltransferase/glycogen phosphorylase"/>
    <property type="match status" value="1"/>
</dbReference>
<accession>A0AAU6UEX5</accession>
<sequence>MTLTGIDTSGQKSICILRLSAIGDVCHVLSTVQHIQRTYPAWSLTWIMGKTEAQLLGDLPGIKVLVFDKKRGFKGMQAIWSQLNGQRFDYLLHMQVALRASVLSFGIKARTKLGFSWARAKEGQWLFTNQKLPNTQVTHVLDNFAQFAHYLGCPPQPPQWQIPISEADRQLAKQLPSPYLVICPAASKDERNWLAQRYALVADYAAQKGIHIVLCGSPTDRERRLASTIEHFMNQPVINLVGQTSLKQLTAVLADAQLVIAPDSGPAHIATTQGTPVVGLYAHSNPARTGPYYSLPWCVSVYEQCVIDQYDKPSDQLAWGTRVKGEQLMGLISTQAVIEKLDHVLASLK</sequence>
<protein>
    <submittedName>
        <fullName evidence="4">Glycosyltransferase family 9 protein</fullName>
    </submittedName>
</protein>
<dbReference type="Gene3D" id="3.40.50.2000">
    <property type="entry name" value="Glycogen Phosphorylase B"/>
    <property type="match status" value="2"/>
</dbReference>
<dbReference type="InterPro" id="IPR051199">
    <property type="entry name" value="LPS_LOS_Heptosyltrfase"/>
</dbReference>
<keyword evidence="2" id="KW-0808">Transferase</keyword>
<dbReference type="PANTHER" id="PTHR30160">
    <property type="entry name" value="TETRAACYLDISACCHARIDE 4'-KINASE-RELATED"/>
    <property type="match status" value="1"/>
</dbReference>
<dbReference type="AlphaFoldDB" id="A0AAU6UEX5"/>
<dbReference type="GO" id="GO:0005829">
    <property type="term" value="C:cytosol"/>
    <property type="evidence" value="ECO:0007669"/>
    <property type="project" value="TreeGrafter"/>
</dbReference>
<dbReference type="Pfam" id="PF01075">
    <property type="entry name" value="Glyco_transf_9"/>
    <property type="match status" value="1"/>
</dbReference>
<dbReference type="FunFam" id="3.40.50.2000:FF:000023">
    <property type="entry name" value="ADP-heptose--LPS heptosyltransferase II"/>
    <property type="match status" value="1"/>
</dbReference>
<organism evidence="4">
    <name type="scientific">bacterium 19NY04SH03</name>
    <dbReference type="NCBI Taxonomy" id="2920647"/>
    <lineage>
        <taxon>Bacteria</taxon>
    </lineage>
</organism>
<name>A0AAU6UEX5_UNCXX</name>
<evidence type="ECO:0000256" key="2">
    <source>
        <dbReference type="ARBA" id="ARBA00022679"/>
    </source>
</evidence>
<dbReference type="PANTHER" id="PTHR30160:SF21">
    <property type="entry name" value="LIPOPOLYSACCHARIDE CORE HEPTOSYLTRANSFERASE OPSX"/>
    <property type="match status" value="1"/>
</dbReference>